<reference evidence="3" key="1">
    <citation type="journal article" date="2018" name="Nat. Microbiol.">
        <title>Leveraging single-cell genomics to expand the fungal tree of life.</title>
        <authorList>
            <person name="Ahrendt S.R."/>
            <person name="Quandt C.A."/>
            <person name="Ciobanu D."/>
            <person name="Clum A."/>
            <person name="Salamov A."/>
            <person name="Andreopoulos B."/>
            <person name="Cheng J.F."/>
            <person name="Woyke T."/>
            <person name="Pelin A."/>
            <person name="Henrissat B."/>
            <person name="Reynolds N.K."/>
            <person name="Benny G.L."/>
            <person name="Smith M.E."/>
            <person name="James T.Y."/>
            <person name="Grigoriev I.V."/>
        </authorList>
    </citation>
    <scope>NUCLEOTIDE SEQUENCE [LARGE SCALE GENOMIC DNA]</scope>
</reference>
<proteinExistence type="predicted"/>
<gene>
    <name evidence="2" type="ORF">BDK51DRAFT_31724</name>
</gene>
<feature type="transmembrane region" description="Helical" evidence="1">
    <location>
        <begin position="27"/>
        <end position="45"/>
    </location>
</feature>
<protein>
    <submittedName>
        <fullName evidence="2">Uncharacterized protein</fullName>
    </submittedName>
</protein>
<name>A0A4P9WI82_9FUNG</name>
<evidence type="ECO:0000313" key="3">
    <source>
        <dbReference type="Proteomes" id="UP000269721"/>
    </source>
</evidence>
<keyword evidence="3" id="KW-1185">Reference proteome</keyword>
<dbReference type="EMBL" id="KZ995210">
    <property type="protein sequence ID" value="RKO91148.1"/>
    <property type="molecule type" value="Genomic_DNA"/>
</dbReference>
<dbReference type="Proteomes" id="UP000269721">
    <property type="component" value="Unassembled WGS sequence"/>
</dbReference>
<accession>A0A4P9WI82</accession>
<sequence>MDYQPRYLAAESPRPAGKYVPRLPLKILLPMFVLLVFAILIGPVSDNLVTNTKDIVDSTGFSILAISMNSLYREVFNVLQVYNTTVLRWGAQSGTSRAMAQDYFNLSSENGGPWVTDTFKALKNSPHITTLACTGREPVGAIRQRPEWPNGTKIGFDKVVPEYFTYDWMQDTLQPYGDPLPYLYTKGYDLLYDTGFVNMASPHTHPTTRGKWSTVFFPTGPNDFFLYWWYETYFYPDPANPTRPGYSCQAGSLVDVTITPYLEQNLPSENAVTALFDTEVGTLLSSSVVGSVKGLGGWAPQDFFGRQLN</sequence>
<dbReference type="AlphaFoldDB" id="A0A4P9WI82"/>
<evidence type="ECO:0000313" key="2">
    <source>
        <dbReference type="EMBL" id="RKO91148.1"/>
    </source>
</evidence>
<keyword evidence="1" id="KW-0472">Membrane</keyword>
<keyword evidence="1" id="KW-1133">Transmembrane helix</keyword>
<evidence type="ECO:0000256" key="1">
    <source>
        <dbReference type="SAM" id="Phobius"/>
    </source>
</evidence>
<feature type="non-terminal residue" evidence="2">
    <location>
        <position position="309"/>
    </location>
</feature>
<organism evidence="2 3">
    <name type="scientific">Blyttiomyces helicus</name>
    <dbReference type="NCBI Taxonomy" id="388810"/>
    <lineage>
        <taxon>Eukaryota</taxon>
        <taxon>Fungi</taxon>
        <taxon>Fungi incertae sedis</taxon>
        <taxon>Chytridiomycota</taxon>
        <taxon>Chytridiomycota incertae sedis</taxon>
        <taxon>Chytridiomycetes</taxon>
        <taxon>Chytridiomycetes incertae sedis</taxon>
        <taxon>Blyttiomyces</taxon>
    </lineage>
</organism>
<keyword evidence="1" id="KW-0812">Transmembrane</keyword>